<feature type="signal peptide" evidence="2">
    <location>
        <begin position="1"/>
        <end position="22"/>
    </location>
</feature>
<evidence type="ECO:0000313" key="3">
    <source>
        <dbReference type="EMBL" id="KAG2498909.1"/>
    </source>
</evidence>
<keyword evidence="2" id="KW-0732">Signal</keyword>
<gene>
    <name evidence="3" type="ORF">HYH03_003099</name>
</gene>
<feature type="compositionally biased region" description="Gly residues" evidence="1">
    <location>
        <begin position="236"/>
        <end position="246"/>
    </location>
</feature>
<evidence type="ECO:0000256" key="2">
    <source>
        <dbReference type="SAM" id="SignalP"/>
    </source>
</evidence>
<evidence type="ECO:0000256" key="1">
    <source>
        <dbReference type="SAM" id="MobiDB-lite"/>
    </source>
</evidence>
<keyword evidence="4" id="KW-1185">Reference proteome</keyword>
<proteinExistence type="predicted"/>
<dbReference type="AlphaFoldDB" id="A0A836C4L8"/>
<organism evidence="3 4">
    <name type="scientific">Edaphochlamys debaryana</name>
    <dbReference type="NCBI Taxonomy" id="47281"/>
    <lineage>
        <taxon>Eukaryota</taxon>
        <taxon>Viridiplantae</taxon>
        <taxon>Chlorophyta</taxon>
        <taxon>core chlorophytes</taxon>
        <taxon>Chlorophyceae</taxon>
        <taxon>CS clade</taxon>
        <taxon>Chlamydomonadales</taxon>
        <taxon>Chlamydomonadales incertae sedis</taxon>
        <taxon>Edaphochlamys</taxon>
    </lineage>
</organism>
<feature type="region of interest" description="Disordered" evidence="1">
    <location>
        <begin position="336"/>
        <end position="378"/>
    </location>
</feature>
<name>A0A836C4L8_9CHLO</name>
<dbReference type="EMBL" id="JAEHOE010000008">
    <property type="protein sequence ID" value="KAG2498909.1"/>
    <property type="molecule type" value="Genomic_DNA"/>
</dbReference>
<sequence>MASRWLRTLLLLAILLLGRPLAVLPLGTDGGATSSDEKGEALAARLRRLLDGVRDVGQQLRSTGGAWLAARADALDAAASEGEFRGPLAFAGQRLREELRQRCSKPSFTPPTDRPATVAGPGVSLALTTGGCRLTRTATGVRRDLVLACTDPGETVTVTQPRYTAAYTTGGTFRGAECKVDFQYGPAASLSIDLWVPGLTPRDVAEAWAQRLQRWQAQAQKRRDAAAAAGSDAETAGGGWAGRAGGGGWAPRGGDLGALRAMNGAMAAALRAALERNGGPLRKALAAWSQANGPGGGTTAAPSTSAAAAALRSALAGLLADLDLRGQPATERFLSQLQSAPDPSSEGAGAKGGWERVFGPPRGWAAAGDGGEVDAAGGWGPWEGAANVSDVFEKVGRAGLRRMGAAGLGGDALRVGVEGAVGADAAAESDGQAGLVEEGVCSGEGSGVMRGLAAEVERLLRLAGMKQE</sequence>
<feature type="chain" id="PRO_5032695868" evidence="2">
    <location>
        <begin position="23"/>
        <end position="468"/>
    </location>
</feature>
<reference evidence="3" key="1">
    <citation type="journal article" date="2020" name="bioRxiv">
        <title>Comparative genomics of Chlamydomonas.</title>
        <authorList>
            <person name="Craig R.J."/>
            <person name="Hasan A.R."/>
            <person name="Ness R.W."/>
            <person name="Keightley P.D."/>
        </authorList>
    </citation>
    <scope>NUCLEOTIDE SEQUENCE</scope>
    <source>
        <strain evidence="3">CCAP 11/70</strain>
    </source>
</reference>
<protein>
    <submittedName>
        <fullName evidence="3">Uncharacterized protein</fullName>
    </submittedName>
</protein>
<feature type="compositionally biased region" description="Low complexity" evidence="1">
    <location>
        <begin position="226"/>
        <end position="235"/>
    </location>
</feature>
<accession>A0A836C4L8</accession>
<comment type="caution">
    <text evidence="3">The sequence shown here is derived from an EMBL/GenBank/DDBJ whole genome shotgun (WGS) entry which is preliminary data.</text>
</comment>
<evidence type="ECO:0000313" key="4">
    <source>
        <dbReference type="Proteomes" id="UP000612055"/>
    </source>
</evidence>
<dbReference type="Proteomes" id="UP000612055">
    <property type="component" value="Unassembled WGS sequence"/>
</dbReference>
<feature type="region of interest" description="Disordered" evidence="1">
    <location>
        <begin position="223"/>
        <end position="246"/>
    </location>
</feature>
<dbReference type="OrthoDB" id="10528799at2759"/>